<name>A0ABX1VEE9_9PLAN</name>
<dbReference type="Gene3D" id="1.10.150.20">
    <property type="entry name" value="5' to 3' exonuclease, C-terminal subdomain"/>
    <property type="match status" value="1"/>
</dbReference>
<accession>A0ABX1VEE9</accession>
<dbReference type="Proteomes" id="UP000609651">
    <property type="component" value="Unassembled WGS sequence"/>
</dbReference>
<feature type="domain" description="DNA-directed DNA polymerase family A palm" evidence="6">
    <location>
        <begin position="409"/>
        <end position="700"/>
    </location>
</feature>
<keyword evidence="4" id="KW-0235">DNA replication</keyword>
<dbReference type="Pfam" id="PF00476">
    <property type="entry name" value="DNA_pol_A"/>
    <property type="match status" value="1"/>
</dbReference>
<dbReference type="Gene3D" id="3.30.70.370">
    <property type="match status" value="1"/>
</dbReference>
<dbReference type="SUPFAM" id="SSF53098">
    <property type="entry name" value="Ribonuclease H-like"/>
    <property type="match status" value="1"/>
</dbReference>
<gene>
    <name evidence="7" type="ORF">LzC2_25720</name>
</gene>
<protein>
    <recommendedName>
        <fullName evidence="3">DNA polymerase I</fullName>
        <ecNumber evidence="2">2.7.7.7</ecNumber>
    </recommendedName>
</protein>
<dbReference type="RefSeq" id="WP_171187568.1">
    <property type="nucleotide sequence ID" value="NZ_WTPX01000080.1"/>
</dbReference>
<dbReference type="Pfam" id="PF01612">
    <property type="entry name" value="DNA_pol_A_exo1"/>
    <property type="match status" value="1"/>
</dbReference>
<evidence type="ECO:0000256" key="3">
    <source>
        <dbReference type="ARBA" id="ARBA00020311"/>
    </source>
</evidence>
<comment type="catalytic activity">
    <reaction evidence="5">
        <text>DNA(n) + a 2'-deoxyribonucleoside 5'-triphosphate = DNA(n+1) + diphosphate</text>
        <dbReference type="Rhea" id="RHEA:22508"/>
        <dbReference type="Rhea" id="RHEA-COMP:17339"/>
        <dbReference type="Rhea" id="RHEA-COMP:17340"/>
        <dbReference type="ChEBI" id="CHEBI:33019"/>
        <dbReference type="ChEBI" id="CHEBI:61560"/>
        <dbReference type="ChEBI" id="CHEBI:173112"/>
        <dbReference type="EC" id="2.7.7.7"/>
    </reaction>
</comment>
<dbReference type="PANTHER" id="PTHR10133:SF27">
    <property type="entry name" value="DNA POLYMERASE NU"/>
    <property type="match status" value="1"/>
</dbReference>
<organism evidence="7 8">
    <name type="scientific">Alienimonas chondri</name>
    <dbReference type="NCBI Taxonomy" id="2681879"/>
    <lineage>
        <taxon>Bacteria</taxon>
        <taxon>Pseudomonadati</taxon>
        <taxon>Planctomycetota</taxon>
        <taxon>Planctomycetia</taxon>
        <taxon>Planctomycetales</taxon>
        <taxon>Planctomycetaceae</taxon>
        <taxon>Alienimonas</taxon>
    </lineage>
</organism>
<dbReference type="InterPro" id="IPR012337">
    <property type="entry name" value="RNaseH-like_sf"/>
</dbReference>
<evidence type="ECO:0000256" key="2">
    <source>
        <dbReference type="ARBA" id="ARBA00012417"/>
    </source>
</evidence>
<dbReference type="EC" id="2.7.7.7" evidence="2"/>
<evidence type="ECO:0000256" key="1">
    <source>
        <dbReference type="ARBA" id="ARBA00007705"/>
    </source>
</evidence>
<evidence type="ECO:0000313" key="8">
    <source>
        <dbReference type="Proteomes" id="UP000609651"/>
    </source>
</evidence>
<proteinExistence type="inferred from homology"/>
<dbReference type="SMART" id="SM00482">
    <property type="entry name" value="POLAc"/>
    <property type="match status" value="1"/>
</dbReference>
<evidence type="ECO:0000313" key="7">
    <source>
        <dbReference type="EMBL" id="NNJ26484.1"/>
    </source>
</evidence>
<dbReference type="Gene3D" id="1.20.1060.10">
    <property type="entry name" value="Taq DNA Polymerase, Chain T, domain 4"/>
    <property type="match status" value="1"/>
</dbReference>
<dbReference type="PANTHER" id="PTHR10133">
    <property type="entry name" value="DNA POLYMERASE I"/>
    <property type="match status" value="1"/>
</dbReference>
<comment type="caution">
    <text evidence="7">The sequence shown here is derived from an EMBL/GenBank/DDBJ whole genome shotgun (WGS) entry which is preliminary data.</text>
</comment>
<reference evidence="7 8" key="1">
    <citation type="journal article" date="2020" name="Syst. Appl. Microbiol.">
        <title>Alienimonas chondri sp. nov., a novel planctomycete isolated from the biofilm of the red alga Chondrus crispus.</title>
        <authorList>
            <person name="Vitorino I."/>
            <person name="Albuquerque L."/>
            <person name="Wiegand S."/>
            <person name="Kallscheuer N."/>
            <person name="da Costa M.S."/>
            <person name="Lobo-da-Cunha A."/>
            <person name="Jogler C."/>
            <person name="Lage O.M."/>
        </authorList>
    </citation>
    <scope>NUCLEOTIDE SEQUENCE [LARGE SCALE GENOMIC DNA]</scope>
    <source>
        <strain evidence="7 8">LzC2</strain>
    </source>
</reference>
<evidence type="ECO:0000256" key="4">
    <source>
        <dbReference type="ARBA" id="ARBA00022705"/>
    </source>
</evidence>
<dbReference type="InterPro" id="IPR001098">
    <property type="entry name" value="DNA-dir_DNA_pol_A_palm_dom"/>
</dbReference>
<evidence type="ECO:0000256" key="5">
    <source>
        <dbReference type="ARBA" id="ARBA00049244"/>
    </source>
</evidence>
<dbReference type="InterPro" id="IPR043502">
    <property type="entry name" value="DNA/RNA_pol_sf"/>
</dbReference>
<dbReference type="PRINTS" id="PR00868">
    <property type="entry name" value="DNAPOLI"/>
</dbReference>
<dbReference type="Gene3D" id="3.30.420.10">
    <property type="entry name" value="Ribonuclease H-like superfamily/Ribonuclease H"/>
    <property type="match status" value="1"/>
</dbReference>
<dbReference type="InterPro" id="IPR002298">
    <property type="entry name" value="DNA_polymerase_A"/>
</dbReference>
<dbReference type="InterPro" id="IPR002562">
    <property type="entry name" value="3'-5'_exonuclease_dom"/>
</dbReference>
<dbReference type="InterPro" id="IPR036397">
    <property type="entry name" value="RNaseH_sf"/>
</dbReference>
<dbReference type="EMBL" id="WTPX01000080">
    <property type="protein sequence ID" value="NNJ26484.1"/>
    <property type="molecule type" value="Genomic_DNA"/>
</dbReference>
<sequence length="747" mass="80314">MGKLLTAGVLTGRTAIDVAVGTQRTTFREWVPGDDVFAEAFAFDTETTLIRDDLPERVPDYVLGVASDGDRGAFVSRKNLPAFWTAHDHCTWVFHNAAFDLAVVQKVLGVRGDVYALVEDGRAWDTMILAKLLSLATRGTTGGAFSLDACAAEFLGIALPKTLTDAAGNDVRTGFGQYRDKSVAGIPPDYLRYAAGDAVVTWQLFGVLKARVRAARENRRETFGETGDGRLAAAWREHGPLTHHTQLKSAVMCDVLRRNGLGVDADRAAAARDELSDCIEGLRADLAGATFDDPPTRFVVEGPGSGASLQALLEDVHARRPDLPKPKTESGAWAADESALTTLAEEEPTLATLLELKRLVKLRNTYFVPLANSGGRAHSRFRPLLNTGRMSCSKPNLQNLPRAADGLPSVRACLTPKPGHVFLCVDYAQVELCVLAAVLMDQFGFGPSLADLINGGADLHSRIAAAVLGKPEGEVTKAERQSAKAVSFGRPGGMSAASLKRQAKEAYGVELTDEEVQARIDAYEALVPELKRYLTDAADIGQRLAARLNLTPAALTAAGGGFDTDTAPVGWLGGMLLKVLRDRQPTARSGRPYESEVVAYFWNAALPLAADLPAARAADLRARRPSPELARAVEALVGRNTVTLTGRFRSSCLFPASRNTLFQGVAADGLILALWDLWRAGYRPVLAIHDEIVLEVAEKDLTKALIDDVTARMEAAMGRVVPGVRVTAEPEVRRSLDKADGLELPKE</sequence>
<comment type="similarity">
    <text evidence="1">Belongs to the DNA polymerase type-A family.</text>
</comment>
<keyword evidence="8" id="KW-1185">Reference proteome</keyword>
<dbReference type="SUPFAM" id="SSF56672">
    <property type="entry name" value="DNA/RNA polymerases"/>
    <property type="match status" value="1"/>
</dbReference>
<evidence type="ECO:0000259" key="6">
    <source>
        <dbReference type="SMART" id="SM00482"/>
    </source>
</evidence>